<comment type="caution">
    <text evidence="1">The sequence shown here is derived from an EMBL/GenBank/DDBJ whole genome shotgun (WGS) entry which is preliminary data.</text>
</comment>
<dbReference type="EMBL" id="DPMF01000146">
    <property type="protein sequence ID" value="HCV80677.1"/>
    <property type="molecule type" value="Genomic_DNA"/>
</dbReference>
<evidence type="ECO:0000313" key="1">
    <source>
        <dbReference type="EMBL" id="HCV80677.1"/>
    </source>
</evidence>
<gene>
    <name evidence="1" type="ORF">DGQ38_06460</name>
</gene>
<reference evidence="1 2" key="1">
    <citation type="journal article" date="2018" name="Nat. Biotechnol.">
        <title>A standardized bacterial taxonomy based on genome phylogeny substantially revises the tree of life.</title>
        <authorList>
            <person name="Parks D.H."/>
            <person name="Chuvochina M."/>
            <person name="Waite D.W."/>
            <person name="Rinke C."/>
            <person name="Skarshewski A."/>
            <person name="Chaumeil P.A."/>
            <person name="Hugenholtz P."/>
        </authorList>
    </citation>
    <scope>NUCLEOTIDE SEQUENCE [LARGE SCALE GENOMIC DNA]</scope>
    <source>
        <strain evidence="1">UBA9359</strain>
    </source>
</reference>
<sequence length="63" mass="6979">RKNKKELIGDIHTSYSKLREDFEGIPLKLTKAKELAGHAKDTRMSVCKLISIKENPGGGVKSL</sequence>
<organism evidence="1 2">
    <name type="scientific">Zunongwangia profunda</name>
    <dbReference type="NCBI Taxonomy" id="398743"/>
    <lineage>
        <taxon>Bacteria</taxon>
        <taxon>Pseudomonadati</taxon>
        <taxon>Bacteroidota</taxon>
        <taxon>Flavobacteriia</taxon>
        <taxon>Flavobacteriales</taxon>
        <taxon>Flavobacteriaceae</taxon>
        <taxon>Zunongwangia</taxon>
    </lineage>
</organism>
<dbReference type="Gene3D" id="1.20.120.450">
    <property type="entry name" value="dinb family like domain"/>
    <property type="match status" value="1"/>
</dbReference>
<feature type="non-terminal residue" evidence="1">
    <location>
        <position position="1"/>
    </location>
</feature>
<protein>
    <submittedName>
        <fullName evidence="1">Uncharacterized protein</fullName>
    </submittedName>
</protein>
<accession>A0A3D5IY51</accession>
<dbReference type="InterPro" id="IPR034660">
    <property type="entry name" value="DinB/YfiT-like"/>
</dbReference>
<proteinExistence type="predicted"/>
<dbReference type="Proteomes" id="UP000264330">
    <property type="component" value="Unassembled WGS sequence"/>
</dbReference>
<evidence type="ECO:0000313" key="2">
    <source>
        <dbReference type="Proteomes" id="UP000264330"/>
    </source>
</evidence>
<dbReference type="AlphaFoldDB" id="A0A3D5IY51"/>
<name>A0A3D5IY51_9FLAO</name>